<dbReference type="PANTHER" id="PTHR24278">
    <property type="entry name" value="COAGULATION FACTOR"/>
    <property type="match status" value="1"/>
</dbReference>
<dbReference type="PANTHER" id="PTHR24278:SF40">
    <property type="entry name" value="COAGULATION FACTOR VII-LIKE"/>
    <property type="match status" value="1"/>
</dbReference>
<keyword evidence="8" id="KW-1185">Reference proteome</keyword>
<name>A0AAV7XDK9_9NEOP</name>
<accession>A0AAV7XDK9</accession>
<keyword evidence="5" id="KW-0732">Signal</keyword>
<dbReference type="Pfam" id="PF00089">
    <property type="entry name" value="Trypsin"/>
    <property type="match status" value="1"/>
</dbReference>
<dbReference type="InterPro" id="IPR043504">
    <property type="entry name" value="Peptidase_S1_PA_chymotrypsin"/>
</dbReference>
<dbReference type="Gene3D" id="2.40.10.10">
    <property type="entry name" value="Trypsin-like serine proteases"/>
    <property type="match status" value="2"/>
</dbReference>
<dbReference type="FunFam" id="2.40.10.10:FF:000068">
    <property type="entry name" value="transmembrane protease serine 2"/>
    <property type="match status" value="1"/>
</dbReference>
<keyword evidence="3" id="KW-1015">Disulfide bond</keyword>
<dbReference type="GO" id="GO:0004252">
    <property type="term" value="F:serine-type endopeptidase activity"/>
    <property type="evidence" value="ECO:0007669"/>
    <property type="project" value="InterPro"/>
</dbReference>
<protein>
    <recommendedName>
        <fullName evidence="6">Peptidase S1 domain-containing protein</fullName>
    </recommendedName>
</protein>
<evidence type="ECO:0000256" key="3">
    <source>
        <dbReference type="ARBA" id="ARBA00023157"/>
    </source>
</evidence>
<evidence type="ECO:0000256" key="1">
    <source>
        <dbReference type="ARBA" id="ARBA00004613"/>
    </source>
</evidence>
<organism evidence="7 8">
    <name type="scientific">Megalurothrips usitatus</name>
    <name type="common">bean blossom thrips</name>
    <dbReference type="NCBI Taxonomy" id="439358"/>
    <lineage>
        <taxon>Eukaryota</taxon>
        <taxon>Metazoa</taxon>
        <taxon>Ecdysozoa</taxon>
        <taxon>Arthropoda</taxon>
        <taxon>Hexapoda</taxon>
        <taxon>Insecta</taxon>
        <taxon>Pterygota</taxon>
        <taxon>Neoptera</taxon>
        <taxon>Paraneoptera</taxon>
        <taxon>Thysanoptera</taxon>
        <taxon>Terebrantia</taxon>
        <taxon>Thripoidea</taxon>
        <taxon>Thripidae</taxon>
        <taxon>Megalurothrips</taxon>
    </lineage>
</organism>
<reference evidence="7" key="1">
    <citation type="submission" date="2022-12" db="EMBL/GenBank/DDBJ databases">
        <title>Chromosome-level genome assembly of the bean flower thrips Megalurothrips usitatus.</title>
        <authorList>
            <person name="Ma L."/>
            <person name="Liu Q."/>
            <person name="Li H."/>
            <person name="Cai W."/>
        </authorList>
    </citation>
    <scope>NUCLEOTIDE SEQUENCE</scope>
    <source>
        <strain evidence="7">Cailab_2022a</strain>
    </source>
</reference>
<comment type="subcellular location">
    <subcellularLocation>
        <location evidence="1">Secreted</location>
    </subcellularLocation>
</comment>
<comment type="caution">
    <text evidence="7">The sequence shown here is derived from an EMBL/GenBank/DDBJ whole genome shotgun (WGS) entry which is preliminary data.</text>
</comment>
<evidence type="ECO:0000259" key="6">
    <source>
        <dbReference type="PROSITE" id="PS50240"/>
    </source>
</evidence>
<dbReference type="CDD" id="cd00054">
    <property type="entry name" value="EGF_CA"/>
    <property type="match status" value="1"/>
</dbReference>
<feature type="signal peptide" evidence="5">
    <location>
        <begin position="1"/>
        <end position="19"/>
    </location>
</feature>
<evidence type="ECO:0000256" key="5">
    <source>
        <dbReference type="SAM" id="SignalP"/>
    </source>
</evidence>
<dbReference type="InterPro" id="IPR018114">
    <property type="entry name" value="TRYPSIN_HIS"/>
</dbReference>
<sequence length="366" mass="38382">MLFLLLTALALLAPPCSRAAAAAAAGLETGSASPNPCQHGGVLDGDRCRCTPGFKGKTCEIGCGNNLIGVDCKERCSNDQRRGCERKTVCGPEPVGPAGPAEPGAPRTCTCAPGFRGKSCNTLCSARKYGPDCKYSCGHCAGDGSCDPFSGQCVAGCSLGFQPPLCHRACGVANTARNGSVFPWQAGLYRRSDADNAHYEFQCGGSLIAEALVLTAAHCVEDSAAGSVQPAARYMVALGKTQSAWEAEEDATATKRQVSRIHVEPYYRGGADSFRGDIAVLVLERSVPVGGAIMPVCLNWTPDNEARRRTQVAGWGETENGKASETSYSVVVPVLRRDACIAHVEINLQAYVTSDKICAGFTEGAY</sequence>
<dbReference type="SMART" id="SM00181">
    <property type="entry name" value="EGF"/>
    <property type="match status" value="2"/>
</dbReference>
<keyword evidence="2" id="KW-0964">Secreted</keyword>
<dbReference type="InterPro" id="IPR050442">
    <property type="entry name" value="Peptidase_S1_coag_factors"/>
</dbReference>
<dbReference type="InterPro" id="IPR009003">
    <property type="entry name" value="Peptidase_S1_PA"/>
</dbReference>
<dbReference type="PROSITE" id="PS00134">
    <property type="entry name" value="TRYPSIN_HIS"/>
    <property type="match status" value="1"/>
</dbReference>
<evidence type="ECO:0000256" key="2">
    <source>
        <dbReference type="ARBA" id="ARBA00022525"/>
    </source>
</evidence>
<feature type="chain" id="PRO_5043956024" description="Peptidase S1 domain-containing protein" evidence="5">
    <location>
        <begin position="20"/>
        <end position="366"/>
    </location>
</feature>
<dbReference type="EMBL" id="JAPTSV010000011">
    <property type="protein sequence ID" value="KAJ1522541.1"/>
    <property type="molecule type" value="Genomic_DNA"/>
</dbReference>
<dbReference type="Gene3D" id="2.170.300.10">
    <property type="entry name" value="Tie2 ligand-binding domain superfamily"/>
    <property type="match status" value="1"/>
</dbReference>
<dbReference type="InterPro" id="IPR001314">
    <property type="entry name" value="Peptidase_S1A"/>
</dbReference>
<evidence type="ECO:0000313" key="7">
    <source>
        <dbReference type="EMBL" id="KAJ1522541.1"/>
    </source>
</evidence>
<dbReference type="AlphaFoldDB" id="A0AAV7XDK9"/>
<dbReference type="GO" id="GO:0005615">
    <property type="term" value="C:extracellular space"/>
    <property type="evidence" value="ECO:0007669"/>
    <property type="project" value="TreeGrafter"/>
</dbReference>
<dbReference type="GO" id="GO:0006508">
    <property type="term" value="P:proteolysis"/>
    <property type="evidence" value="ECO:0007669"/>
    <property type="project" value="InterPro"/>
</dbReference>
<evidence type="ECO:0000313" key="8">
    <source>
        <dbReference type="Proteomes" id="UP001075354"/>
    </source>
</evidence>
<dbReference type="SUPFAM" id="SSF50494">
    <property type="entry name" value="Trypsin-like serine proteases"/>
    <property type="match status" value="1"/>
</dbReference>
<keyword evidence="4" id="KW-0325">Glycoprotein</keyword>
<dbReference type="InterPro" id="IPR001254">
    <property type="entry name" value="Trypsin_dom"/>
</dbReference>
<dbReference type="InterPro" id="IPR000742">
    <property type="entry name" value="EGF"/>
</dbReference>
<proteinExistence type="predicted"/>
<dbReference type="PROSITE" id="PS00022">
    <property type="entry name" value="EGF_1"/>
    <property type="match status" value="1"/>
</dbReference>
<dbReference type="SMART" id="SM00020">
    <property type="entry name" value="Tryp_SPc"/>
    <property type="match status" value="1"/>
</dbReference>
<feature type="domain" description="Peptidase S1" evidence="6">
    <location>
        <begin position="154"/>
        <end position="366"/>
    </location>
</feature>
<dbReference type="PROSITE" id="PS50240">
    <property type="entry name" value="TRYPSIN_DOM"/>
    <property type="match status" value="1"/>
</dbReference>
<gene>
    <name evidence="7" type="ORF">ONE63_001727</name>
</gene>
<evidence type="ECO:0000256" key="4">
    <source>
        <dbReference type="ARBA" id="ARBA00023180"/>
    </source>
</evidence>
<dbReference type="Proteomes" id="UP001075354">
    <property type="component" value="Chromosome 11"/>
</dbReference>
<dbReference type="PRINTS" id="PR00722">
    <property type="entry name" value="CHYMOTRYPSIN"/>
</dbReference>